<keyword evidence="3" id="KW-0813">Transport</keyword>
<comment type="subcellular location">
    <subcellularLocation>
        <location evidence="1">Membrane</location>
        <topology evidence="1">Multi-pass membrane protein</topology>
    </subcellularLocation>
</comment>
<organism evidence="8 9">
    <name type="scientific">Brevibacillus fluminis</name>
    <dbReference type="NCBI Taxonomy" id="511487"/>
    <lineage>
        <taxon>Bacteria</taxon>
        <taxon>Bacillati</taxon>
        <taxon>Bacillota</taxon>
        <taxon>Bacilli</taxon>
        <taxon>Bacillales</taxon>
        <taxon>Paenibacillaceae</taxon>
        <taxon>Brevibacillus</taxon>
    </lineage>
</organism>
<evidence type="ECO:0000313" key="8">
    <source>
        <dbReference type="EMBL" id="RNB90004.1"/>
    </source>
</evidence>
<keyword evidence="5 7" id="KW-1133">Transmembrane helix</keyword>
<feature type="transmembrane region" description="Helical" evidence="7">
    <location>
        <begin position="233"/>
        <end position="257"/>
    </location>
</feature>
<evidence type="ECO:0000256" key="1">
    <source>
        <dbReference type="ARBA" id="ARBA00004141"/>
    </source>
</evidence>
<dbReference type="Proteomes" id="UP000271031">
    <property type="component" value="Unassembled WGS sequence"/>
</dbReference>
<keyword evidence="6 7" id="KW-0472">Membrane</keyword>
<dbReference type="OrthoDB" id="5597247at2"/>
<dbReference type="EMBL" id="RHHQ01000008">
    <property type="protein sequence ID" value="RNB90004.1"/>
    <property type="molecule type" value="Genomic_DNA"/>
</dbReference>
<evidence type="ECO:0000313" key="9">
    <source>
        <dbReference type="Proteomes" id="UP000271031"/>
    </source>
</evidence>
<dbReference type="Pfam" id="PF00860">
    <property type="entry name" value="Xan_ur_permease"/>
    <property type="match status" value="1"/>
</dbReference>
<feature type="transmembrane region" description="Helical" evidence="7">
    <location>
        <begin position="122"/>
        <end position="144"/>
    </location>
</feature>
<sequence>MKNMFAALQWALFTLSGSIVVPVAIASTYGLDPADTVGFVQRTLFILGVTGILQALFGHRLPIQEGPAGIWWGIFSLYAGLGTVLFGSHNETLRVLEYAFLLSGALFIVLSLLGMVEKIARLFTPTIVGTYLLLVMIQLSGSFLKGMFGLEGDSQVVRWDVLVISLVIVVSSYLIKKMPRIGKYSVLISIVLGWSLFALFGLATPVTPVTDVFTLPGIFVFGVPRIEPSMIGMVMFATLLLLANMLATISVVTQVLGQENIPVDKNRLKQAGIFSGVNQFLGGIFAAIGAVPVSGSAGFIASTKITGRVPFVMGAGLIIVISLFPSITSFVAAMPEAVGYAAAFPIFANSIGLALKEFEAVENRSQLYQTVGISLFAGIGAMFVPATAFASLPSFFVSLLSNGLIIGIGIALILENVSKRSAKKFAKQRALQPQKRMNETYSIK</sequence>
<name>A0A3M8DPV4_9BACL</name>
<feature type="transmembrane region" description="Helical" evidence="7">
    <location>
        <begin position="184"/>
        <end position="203"/>
    </location>
</feature>
<feature type="transmembrane region" description="Helical" evidence="7">
    <location>
        <begin position="311"/>
        <end position="331"/>
    </location>
</feature>
<comment type="similarity">
    <text evidence="2">Belongs to the nucleobase:cation symporter-2 (NCS2) (TC 2.A.40) family.</text>
</comment>
<dbReference type="NCBIfam" id="NF037981">
    <property type="entry name" value="NCS2_1"/>
    <property type="match status" value="1"/>
</dbReference>
<evidence type="ECO:0000256" key="6">
    <source>
        <dbReference type="ARBA" id="ARBA00023136"/>
    </source>
</evidence>
<protein>
    <submittedName>
        <fullName evidence="8">Purine permease</fullName>
    </submittedName>
</protein>
<gene>
    <name evidence="8" type="ORF">EDM56_10055</name>
</gene>
<dbReference type="AlphaFoldDB" id="A0A3M8DPV4"/>
<feature type="transmembrane region" description="Helical" evidence="7">
    <location>
        <begin position="156"/>
        <end position="175"/>
    </location>
</feature>
<evidence type="ECO:0000256" key="2">
    <source>
        <dbReference type="ARBA" id="ARBA00008821"/>
    </source>
</evidence>
<keyword evidence="9" id="KW-1185">Reference proteome</keyword>
<dbReference type="PANTHER" id="PTHR42810">
    <property type="entry name" value="PURINE PERMEASE C1399.01C-RELATED"/>
    <property type="match status" value="1"/>
</dbReference>
<feature type="transmembrane region" description="Helical" evidence="7">
    <location>
        <begin position="367"/>
        <end position="389"/>
    </location>
</feature>
<feature type="transmembrane region" description="Helical" evidence="7">
    <location>
        <begin position="277"/>
        <end position="299"/>
    </location>
</feature>
<evidence type="ECO:0000256" key="4">
    <source>
        <dbReference type="ARBA" id="ARBA00022692"/>
    </source>
</evidence>
<evidence type="ECO:0000256" key="7">
    <source>
        <dbReference type="SAM" id="Phobius"/>
    </source>
</evidence>
<keyword evidence="4 7" id="KW-0812">Transmembrane</keyword>
<dbReference type="PANTHER" id="PTHR42810:SF1">
    <property type="entry name" value="PURINE PERMEASE YWDJ-RELATED"/>
    <property type="match status" value="1"/>
</dbReference>
<dbReference type="GO" id="GO:0005886">
    <property type="term" value="C:plasma membrane"/>
    <property type="evidence" value="ECO:0007669"/>
    <property type="project" value="TreeGrafter"/>
</dbReference>
<proteinExistence type="inferred from homology"/>
<comment type="caution">
    <text evidence="8">The sequence shown here is derived from an EMBL/GenBank/DDBJ whole genome shotgun (WGS) entry which is preliminary data.</text>
</comment>
<accession>A0A3M8DPV4</accession>
<dbReference type="GO" id="GO:0042907">
    <property type="term" value="F:xanthine transmembrane transporter activity"/>
    <property type="evidence" value="ECO:0007669"/>
    <property type="project" value="TreeGrafter"/>
</dbReference>
<reference evidence="8 9" key="1">
    <citation type="submission" date="2018-10" db="EMBL/GenBank/DDBJ databases">
        <title>Phylogenomics of Brevibacillus.</title>
        <authorList>
            <person name="Dunlap C."/>
        </authorList>
    </citation>
    <scope>NUCLEOTIDE SEQUENCE [LARGE SCALE GENOMIC DNA]</scope>
    <source>
        <strain evidence="8 9">JCM 15716</strain>
    </source>
</reference>
<feature type="transmembrane region" description="Helical" evidence="7">
    <location>
        <begin position="95"/>
        <end position="115"/>
    </location>
</feature>
<evidence type="ECO:0000256" key="3">
    <source>
        <dbReference type="ARBA" id="ARBA00022448"/>
    </source>
</evidence>
<evidence type="ECO:0000256" key="5">
    <source>
        <dbReference type="ARBA" id="ARBA00022989"/>
    </source>
</evidence>
<dbReference type="RefSeq" id="WP_122918256.1">
    <property type="nucleotide sequence ID" value="NZ_RHHQ01000008.1"/>
</dbReference>
<feature type="transmembrane region" description="Helical" evidence="7">
    <location>
        <begin position="69"/>
        <end position="89"/>
    </location>
</feature>
<feature type="transmembrane region" description="Helical" evidence="7">
    <location>
        <begin position="395"/>
        <end position="414"/>
    </location>
</feature>
<dbReference type="InterPro" id="IPR006043">
    <property type="entry name" value="NCS2"/>
</dbReference>
<feature type="transmembrane region" description="Helical" evidence="7">
    <location>
        <begin position="36"/>
        <end position="57"/>
    </location>
</feature>